<keyword evidence="3" id="KW-1185">Reference proteome</keyword>
<dbReference type="InterPro" id="IPR035965">
    <property type="entry name" value="PAS-like_dom_sf"/>
</dbReference>
<dbReference type="Gene3D" id="3.30.450.20">
    <property type="entry name" value="PAS domain"/>
    <property type="match status" value="1"/>
</dbReference>
<dbReference type="Gene3D" id="1.10.10.10">
    <property type="entry name" value="Winged helix-like DNA-binding domain superfamily/Winged helix DNA-binding domain"/>
    <property type="match status" value="1"/>
</dbReference>
<dbReference type="Proteomes" id="UP001595961">
    <property type="component" value="Unassembled WGS sequence"/>
</dbReference>
<dbReference type="RefSeq" id="WP_266152401.1">
    <property type="nucleotide sequence ID" value="NZ_CP064028.1"/>
</dbReference>
<dbReference type="InterPro" id="IPR016032">
    <property type="entry name" value="Sig_transdc_resp-reg_C-effctor"/>
</dbReference>
<dbReference type="InterPro" id="IPR036388">
    <property type="entry name" value="WH-like_DNA-bd_sf"/>
</dbReference>
<dbReference type="SMART" id="SM00421">
    <property type="entry name" value="HTH_LUXR"/>
    <property type="match status" value="1"/>
</dbReference>
<accession>A0ABV9BWH8</accession>
<evidence type="ECO:0000313" key="3">
    <source>
        <dbReference type="Proteomes" id="UP001595961"/>
    </source>
</evidence>
<dbReference type="SUPFAM" id="SSF55785">
    <property type="entry name" value="PYP-like sensor domain (PAS domain)"/>
    <property type="match status" value="1"/>
</dbReference>
<proteinExistence type="predicted"/>
<sequence length="369" mass="41054">MPRPVLDGLLEQLYAMPQVGSDWRPFLSAMGSAFRSHAVAFHSHDVMHQQGLIETSIGVDEHLAQRFKAISHEHPWYIHGGDLLLNTGMADDQGLLPDAALYDSRFYSEVFKPMGIRHGLAMVLRHEGPDSMTVLSINRPSEGGYFKASERELARSVLPHARAAYLLQQRLGWLETLSMTFRAALDRLDDGVVILDRRGVIRFANTSAERFAAQALYTRCPDGRLCLPTRAQSSSLRSYVCMAGANPQPLLMRVQDQRGLWIATLKACPVDRVAEIQWGESGAGVMLFFTPTQARIAPDRRAAWQRLWGLTRAEAVLAQQLANGSSLDEAADTLGVSINTVRTQVRALYAKTGVRRQPELMRALLTHRA</sequence>
<name>A0ABV9BWH8_9GAMM</name>
<gene>
    <name evidence="2" type="ORF">ACFO5W_00045</name>
</gene>
<dbReference type="SUPFAM" id="SSF46894">
    <property type="entry name" value="C-terminal effector domain of the bipartite response regulators"/>
    <property type="match status" value="1"/>
</dbReference>
<dbReference type="InterPro" id="IPR000792">
    <property type="entry name" value="Tscrpt_reg_LuxR_C"/>
</dbReference>
<evidence type="ECO:0000259" key="1">
    <source>
        <dbReference type="SMART" id="SM00421"/>
    </source>
</evidence>
<comment type="caution">
    <text evidence="2">The sequence shown here is derived from an EMBL/GenBank/DDBJ whole genome shotgun (WGS) entry which is preliminary data.</text>
</comment>
<evidence type="ECO:0000313" key="2">
    <source>
        <dbReference type="EMBL" id="MFC4525017.1"/>
    </source>
</evidence>
<dbReference type="EMBL" id="JBHSGA010000001">
    <property type="protein sequence ID" value="MFC4525017.1"/>
    <property type="molecule type" value="Genomic_DNA"/>
</dbReference>
<feature type="domain" description="HTH luxR-type" evidence="1">
    <location>
        <begin position="307"/>
        <end position="364"/>
    </location>
</feature>
<reference evidence="3" key="1">
    <citation type="journal article" date="2019" name="Int. J. Syst. Evol. Microbiol.">
        <title>The Global Catalogue of Microorganisms (GCM) 10K type strain sequencing project: providing services to taxonomists for standard genome sequencing and annotation.</title>
        <authorList>
            <consortium name="The Broad Institute Genomics Platform"/>
            <consortium name="The Broad Institute Genome Sequencing Center for Infectious Disease"/>
            <person name="Wu L."/>
            <person name="Ma J."/>
        </authorList>
    </citation>
    <scope>NUCLEOTIDE SEQUENCE [LARGE SCALE GENOMIC DNA]</scope>
    <source>
        <strain evidence="3">CCM 4481</strain>
    </source>
</reference>
<organism evidence="2 3">
    <name type="scientific">Dyella halodurans</name>
    <dbReference type="NCBI Taxonomy" id="1920171"/>
    <lineage>
        <taxon>Bacteria</taxon>
        <taxon>Pseudomonadati</taxon>
        <taxon>Pseudomonadota</taxon>
        <taxon>Gammaproteobacteria</taxon>
        <taxon>Lysobacterales</taxon>
        <taxon>Rhodanobacteraceae</taxon>
        <taxon>Dyella</taxon>
    </lineage>
</organism>
<protein>
    <submittedName>
        <fullName evidence="2">Helix-turn-helix transcriptional regulator</fullName>
    </submittedName>
</protein>